<accession>A0A3M7T0K1</accession>
<dbReference type="AlphaFoldDB" id="A0A3M7T0K1"/>
<comment type="caution">
    <text evidence="3">The sequence shown here is derived from an EMBL/GenBank/DDBJ whole genome shotgun (WGS) entry which is preliminary data.</text>
</comment>
<evidence type="ECO:0000256" key="2">
    <source>
        <dbReference type="SAM" id="MobiDB-lite"/>
    </source>
</evidence>
<feature type="region of interest" description="Disordered" evidence="2">
    <location>
        <begin position="1"/>
        <end position="20"/>
    </location>
</feature>
<feature type="coiled-coil region" evidence="1">
    <location>
        <begin position="97"/>
        <end position="180"/>
    </location>
</feature>
<dbReference type="GO" id="GO:0035082">
    <property type="term" value="P:axoneme assembly"/>
    <property type="evidence" value="ECO:0007669"/>
    <property type="project" value="InterPro"/>
</dbReference>
<feature type="non-terminal residue" evidence="3">
    <location>
        <position position="300"/>
    </location>
</feature>
<protein>
    <submittedName>
        <fullName evidence="3">Coiled-coil domain-containing 40</fullName>
    </submittedName>
</protein>
<evidence type="ECO:0000313" key="4">
    <source>
        <dbReference type="Proteomes" id="UP000276133"/>
    </source>
</evidence>
<keyword evidence="4" id="KW-1185">Reference proteome</keyword>
<dbReference type="PANTHER" id="PTHR16275:SF8">
    <property type="entry name" value="COILED-COIL DOMAIN-CONTAINING PROTEIN 40"/>
    <property type="match status" value="1"/>
</dbReference>
<organism evidence="3 4">
    <name type="scientific">Brachionus plicatilis</name>
    <name type="common">Marine rotifer</name>
    <name type="synonym">Brachionus muelleri</name>
    <dbReference type="NCBI Taxonomy" id="10195"/>
    <lineage>
        <taxon>Eukaryota</taxon>
        <taxon>Metazoa</taxon>
        <taxon>Spiralia</taxon>
        <taxon>Gnathifera</taxon>
        <taxon>Rotifera</taxon>
        <taxon>Eurotatoria</taxon>
        <taxon>Monogononta</taxon>
        <taxon>Pseudotrocha</taxon>
        <taxon>Ploima</taxon>
        <taxon>Brachionidae</taxon>
        <taxon>Brachionus</taxon>
    </lineage>
</organism>
<proteinExistence type="predicted"/>
<dbReference type="STRING" id="10195.A0A3M7T0K1"/>
<evidence type="ECO:0000313" key="3">
    <source>
        <dbReference type="EMBL" id="RNA41551.1"/>
    </source>
</evidence>
<evidence type="ECO:0000256" key="1">
    <source>
        <dbReference type="SAM" id="Coils"/>
    </source>
</evidence>
<dbReference type="PANTHER" id="PTHR16275">
    <property type="entry name" value="COILED-COIL DOMAIN-CONTAINING PROTEIN 40"/>
    <property type="match status" value="1"/>
</dbReference>
<dbReference type="GO" id="GO:0005737">
    <property type="term" value="C:cytoplasm"/>
    <property type="evidence" value="ECO:0007669"/>
    <property type="project" value="TreeGrafter"/>
</dbReference>
<reference evidence="3 4" key="1">
    <citation type="journal article" date="2018" name="Sci. Rep.">
        <title>Genomic signatures of local adaptation to the degree of environmental predictability in rotifers.</title>
        <authorList>
            <person name="Franch-Gras L."/>
            <person name="Hahn C."/>
            <person name="Garcia-Roger E.M."/>
            <person name="Carmona M.J."/>
            <person name="Serra M."/>
            <person name="Gomez A."/>
        </authorList>
    </citation>
    <scope>NUCLEOTIDE SEQUENCE [LARGE SCALE GENOMIC DNA]</scope>
    <source>
        <strain evidence="3">HYR1</strain>
    </source>
</reference>
<dbReference type="Proteomes" id="UP000276133">
    <property type="component" value="Unassembled WGS sequence"/>
</dbReference>
<dbReference type="EMBL" id="REGN01000484">
    <property type="protein sequence ID" value="RNA41551.1"/>
    <property type="molecule type" value="Genomic_DNA"/>
</dbReference>
<dbReference type="InterPro" id="IPR037386">
    <property type="entry name" value="CCDC40"/>
</dbReference>
<feature type="region of interest" description="Disordered" evidence="2">
    <location>
        <begin position="30"/>
        <end position="50"/>
    </location>
</feature>
<gene>
    <name evidence="3" type="ORF">BpHYR1_021002</name>
</gene>
<keyword evidence="1" id="KW-0175">Coiled coil</keyword>
<dbReference type="OrthoDB" id="188741at2759"/>
<sequence>MDNSDPAPTTGSEQPTTDLSQVVENLTVQALREYDDGPLTPEQPQSADNDLAGEENNLVVLDPDHPLMSRFQKALKDQLSKREQKLTLETRETKYQLEKARKEREDLGVELYGLQQELAKNQMLLEKEHDNYNDTNQNRKLVESDLDQMRNLYRNHQKQLDEELQKFRDLQQERDNLKLRIFYMSNAKDDIRSDIAVIRRATEKAETDKSKFEVEKQRQDMLVSRMEEKEVKLKEDISIYDWQLQNQLKESKALRNALVEARMETEAIEKEKNQLMQNWSSCLIGMKRRDEANSQMNAAI</sequence>
<name>A0A3M7T0K1_BRAPC</name>
<feature type="coiled-coil region" evidence="1">
    <location>
        <begin position="244"/>
        <end position="278"/>
    </location>
</feature>